<evidence type="ECO:0000313" key="7">
    <source>
        <dbReference type="EMBL" id="CAG9115553.1"/>
    </source>
</evidence>
<evidence type="ECO:0000313" key="8">
    <source>
        <dbReference type="Proteomes" id="UP000095284"/>
    </source>
</evidence>
<name>A0A1I7RHN6_BURXY</name>
<sequence>MYSVLHETDPSTTINASVVGHFLHSDSRQLVTIGGKYLRMFRLNPFVYEDEENKECKPSTRLECVFYTDLMSVVKSVAVARIPSHPQSDSLLLSFDDAKLSIVNFNPATQSLNTLSLHSYEDEILKDGFTKVASTPIVRVDPVNRCAAMLVYGRHLAILPFYETTSKYLQSYTLSLRSLDVRLENIIDMVFLHGYYEPTLLLVYEPLRTTAGRAVIRYDTVCILAVSLNLKDQLHAVVWNLSGLPMTINQAVSIPQPVGGVCLFGANEIVYLNQSVPPCGISLNSNADDFCRFPLNDMKSMKITLDACSAVGISESELLVASRKGKLYYLKMDVDISNAVRSVRFEPIHDVSLPYTLSYWDEGIVFLGSRLGDSQLLRYSREHMNANGTEPVNKQSKMNDEEDDEFLYGGNDKKETEEVEEAKITLKVEVLHQLLNVGPCKGIRSCNANTVSNEFKENPRDFLFDLVTLSGHEQNSSLCFFQRTVRPIIQQSDALGSEAAQLWTVGRRDDDSHKYLIVSYDRATSVLEISNDNVENVEQSAFFTKETTIYVGELLNGRIYVQICSMSIVLISDDTEQPLDVIRLDSNFPVASASVVDPFVLLLTQNGKLLYYRFDSNLMRLVSIDMGKVENQEKSAITAACIYKDCSGLFRMSEGGGGSAIEEKEYQEEEEKDAGIAVDENMDDEDALLYGESVVSEVVQDKKRRHSEIEAQPSTKPINFELPDPNSIFPAYWVVLARENGHTSILNAQTLQQVYFIKKLQLLPEVIKYEQYNQTEDEAPIHTDSYFQAQEGQLHTDNVAVKAEEVIMELQFNGLGYNKGRPVLSLLIDDTVVFYEVFSFDEGVKGALAIRLKKIPLNVVTRSERFVGASGRAPVETGREVDQQRTLVTFYDKIGSLRNGLFVGGFYPSILVSEGGRWYLHPMTIDGPVFSLSTYHNDKISRGFIYLTGNGNEKFLRFGYLDREIRYDTSYPVRKVQFEETVNHCVYLMNCDVFAVVTSVGEPNTKVISVLNEDKHVEEYERDGNCVIPDLAKYKLQLFSTEDWKFVPNSTIEFQEFEVVTCAEEVLLSSESTVWGVQSYLALGTALNYGEEVYVRGRILIYELIEVVPEEGMPTTRHKMKVVYDKEQKGPVTSMCHCDGYLLTGMGQKIFIWQFKDGMLNGVSFLDMHFYIHSLVGFGSLALACDMFHSLSLVQYQKDFKALSMVARDLRSSASSPMAAQFILDRTHMAFVLADEAGNILIFNHLPETNESNGGEKLILRSALNIGTVATGFVRVKGHMGEPFLENPDQIREIHTCVFATLEGSFGIIRPISEKAFRRLQMLQQIMTSHIPQPAGLNPRGSKALKPLRTHNQMSGISRFIVDANLVFQYQHLNQQEKADLAKNVGSSRFQIMDDITELRRVVSHF</sequence>
<dbReference type="Proteomes" id="UP000659654">
    <property type="component" value="Unassembled WGS sequence"/>
</dbReference>
<reference evidence="10" key="1">
    <citation type="submission" date="2016-11" db="UniProtKB">
        <authorList>
            <consortium name="WormBaseParasite"/>
        </authorList>
    </citation>
    <scope>IDENTIFICATION</scope>
</reference>
<dbReference type="InterPro" id="IPR058543">
    <property type="entry name" value="Beta-prop_RSE1/DDB1/CPSF1_2nd"/>
</dbReference>
<dbReference type="Gene3D" id="2.130.10.10">
    <property type="entry name" value="YVTN repeat-like/Quinoprotein amine dehydrogenase"/>
    <property type="match status" value="3"/>
</dbReference>
<dbReference type="EMBL" id="CAJFDI010000004">
    <property type="protein sequence ID" value="CAD5226198.1"/>
    <property type="molecule type" value="Genomic_DNA"/>
</dbReference>
<dbReference type="Pfam" id="PF23726">
    <property type="entry name" value="Beta-prop_RSE1_2nd"/>
    <property type="match status" value="1"/>
</dbReference>
<feature type="domain" description="RSE1/DDB1/CPSF1 C-terminal" evidence="3">
    <location>
        <begin position="1034"/>
        <end position="1371"/>
    </location>
</feature>
<evidence type="ECO:0000259" key="5">
    <source>
        <dbReference type="Pfam" id="PF23726"/>
    </source>
</evidence>
<keyword evidence="9" id="KW-1185">Reference proteome</keyword>
<gene>
    <name evidence="6" type="ORF">BXYJ_LOCUS8925</name>
</gene>
<dbReference type="GO" id="GO:0003676">
    <property type="term" value="F:nucleic acid binding"/>
    <property type="evidence" value="ECO:0007669"/>
    <property type="project" value="InterPro"/>
</dbReference>
<keyword evidence="2" id="KW-0539">Nucleus</keyword>
<evidence type="ECO:0000256" key="1">
    <source>
        <dbReference type="ARBA" id="ARBA00004123"/>
    </source>
</evidence>
<dbReference type="InterPro" id="IPR015943">
    <property type="entry name" value="WD40/YVTN_repeat-like_dom_sf"/>
</dbReference>
<dbReference type="Pfam" id="PF10433">
    <property type="entry name" value="Beta-prop_RSE1_1st"/>
    <property type="match status" value="1"/>
</dbReference>
<protein>
    <submittedName>
        <fullName evidence="6">(pine wood nematode) hypothetical protein</fullName>
    </submittedName>
</protein>
<reference evidence="7" key="2">
    <citation type="submission" date="2020-08" db="EMBL/GenBank/DDBJ databases">
        <authorList>
            <person name="Kikuchi T."/>
        </authorList>
    </citation>
    <scope>NUCLEOTIDE SEQUENCE</scope>
    <source>
        <strain evidence="6">Ka4C1</strain>
    </source>
</reference>
<dbReference type="InterPro" id="IPR018846">
    <property type="entry name" value="Beta-prop_RSE1/DDB1/CPSF1_1st"/>
</dbReference>
<evidence type="ECO:0000313" key="10">
    <source>
        <dbReference type="WBParaSite" id="BXY_0021400.1"/>
    </source>
</evidence>
<dbReference type="PANTHER" id="PTHR10644">
    <property type="entry name" value="DNA REPAIR/RNA PROCESSING CPSF FAMILY"/>
    <property type="match status" value="1"/>
</dbReference>
<dbReference type="WBParaSite" id="BXY_0021400.1">
    <property type="protein sequence ID" value="BXY_0021400.1"/>
    <property type="gene ID" value="BXY_0021400"/>
</dbReference>
<dbReference type="InterPro" id="IPR050358">
    <property type="entry name" value="RSE1/DDB1/CFT1"/>
</dbReference>
<comment type="subcellular location">
    <subcellularLocation>
        <location evidence="1">Nucleus</location>
    </subcellularLocation>
</comment>
<dbReference type="SMR" id="A0A1I7RHN6"/>
<dbReference type="eggNOG" id="KOG1896">
    <property type="taxonomic scope" value="Eukaryota"/>
</dbReference>
<dbReference type="EMBL" id="CAJFCV020000004">
    <property type="protein sequence ID" value="CAG9115553.1"/>
    <property type="molecule type" value="Genomic_DNA"/>
</dbReference>
<evidence type="ECO:0000313" key="9">
    <source>
        <dbReference type="Proteomes" id="UP000659654"/>
    </source>
</evidence>
<evidence type="ECO:0000256" key="2">
    <source>
        <dbReference type="ARBA" id="ARBA00023242"/>
    </source>
</evidence>
<dbReference type="Proteomes" id="UP000582659">
    <property type="component" value="Unassembled WGS sequence"/>
</dbReference>
<evidence type="ECO:0000313" key="6">
    <source>
        <dbReference type="EMBL" id="CAD5226198.1"/>
    </source>
</evidence>
<organism evidence="8 10">
    <name type="scientific">Bursaphelenchus xylophilus</name>
    <name type="common">Pinewood nematode worm</name>
    <name type="synonym">Aphelenchoides xylophilus</name>
    <dbReference type="NCBI Taxonomy" id="6326"/>
    <lineage>
        <taxon>Eukaryota</taxon>
        <taxon>Metazoa</taxon>
        <taxon>Ecdysozoa</taxon>
        <taxon>Nematoda</taxon>
        <taxon>Chromadorea</taxon>
        <taxon>Rhabditida</taxon>
        <taxon>Tylenchina</taxon>
        <taxon>Tylenchomorpha</taxon>
        <taxon>Aphelenchoidea</taxon>
        <taxon>Aphelenchoididae</taxon>
        <taxon>Bursaphelenchus</taxon>
    </lineage>
</organism>
<evidence type="ECO:0000259" key="3">
    <source>
        <dbReference type="Pfam" id="PF03178"/>
    </source>
</evidence>
<feature type="domain" description="RSE1/DDB1/CPSF1 first beta-propeller" evidence="4">
    <location>
        <begin position="14"/>
        <end position="383"/>
    </location>
</feature>
<dbReference type="InterPro" id="IPR004871">
    <property type="entry name" value="RSE1/DDB1/CPSF1_C"/>
</dbReference>
<dbReference type="GO" id="GO:0005634">
    <property type="term" value="C:nucleus"/>
    <property type="evidence" value="ECO:0007669"/>
    <property type="project" value="UniProtKB-SubCell"/>
</dbReference>
<feature type="domain" description="RSE1/DDB1/CPSF1 second beta-propeller" evidence="5">
    <location>
        <begin position="500"/>
        <end position="952"/>
    </location>
</feature>
<dbReference type="Pfam" id="PF03178">
    <property type="entry name" value="CPSF_A"/>
    <property type="match status" value="1"/>
</dbReference>
<dbReference type="Proteomes" id="UP000095284">
    <property type="component" value="Unplaced"/>
</dbReference>
<accession>A0A1I7RHN6</accession>
<evidence type="ECO:0000259" key="4">
    <source>
        <dbReference type="Pfam" id="PF10433"/>
    </source>
</evidence>
<proteinExistence type="predicted"/>
<dbReference type="OrthoDB" id="6109at2759"/>